<protein>
    <submittedName>
        <fullName evidence="1">Uncharacterized protein</fullName>
    </submittedName>
</protein>
<reference evidence="1 2" key="1">
    <citation type="submission" date="2020-07" db="EMBL/GenBank/DDBJ databases">
        <authorList>
            <person name="Feng H."/>
        </authorList>
    </citation>
    <scope>NUCLEOTIDE SEQUENCE [LARGE SCALE GENOMIC DNA]</scope>
    <source>
        <strain evidence="2">s-10</strain>
    </source>
</reference>
<evidence type="ECO:0000313" key="1">
    <source>
        <dbReference type="EMBL" id="MBA4495130.1"/>
    </source>
</evidence>
<comment type="caution">
    <text evidence="1">The sequence shown here is derived from an EMBL/GenBank/DDBJ whole genome shotgun (WGS) entry which is preliminary data.</text>
</comment>
<dbReference type="AlphaFoldDB" id="A0A7W1WS81"/>
<organism evidence="1 2">
    <name type="scientific">Paenactinomyces guangxiensis</name>
    <dbReference type="NCBI Taxonomy" id="1490290"/>
    <lineage>
        <taxon>Bacteria</taxon>
        <taxon>Bacillati</taxon>
        <taxon>Bacillota</taxon>
        <taxon>Bacilli</taxon>
        <taxon>Bacillales</taxon>
        <taxon>Thermoactinomycetaceae</taxon>
        <taxon>Paenactinomyces</taxon>
    </lineage>
</organism>
<dbReference type="RefSeq" id="WP_181752372.1">
    <property type="nucleotide sequence ID" value="NZ_JACEIQ010000012.1"/>
</dbReference>
<evidence type="ECO:0000313" key="2">
    <source>
        <dbReference type="Proteomes" id="UP000535491"/>
    </source>
</evidence>
<accession>A0A7W1WS81</accession>
<dbReference type="Proteomes" id="UP000535491">
    <property type="component" value="Unassembled WGS sequence"/>
</dbReference>
<gene>
    <name evidence="1" type="ORF">H1191_12510</name>
</gene>
<proteinExistence type="predicted"/>
<name>A0A7W1WS81_9BACL</name>
<sequence length="80" mass="9112">MGLKQKYCPDCKTVPVSFVLGASKPGKPAKDFYHCSNCNENFSADFKGFIKRPIKPRKAFAATTYLTDKSNRRAYDAHWF</sequence>
<dbReference type="EMBL" id="JACEIQ010000012">
    <property type="protein sequence ID" value="MBA4495130.1"/>
    <property type="molecule type" value="Genomic_DNA"/>
</dbReference>
<keyword evidence="2" id="KW-1185">Reference proteome</keyword>